<sequence length="218" mass="24024">MMKPEIIMTIDLQVVSTPDISITNDVINPRWARESLSSVLSGASFLVTDRSSVSLAGVLSFIYGLIDKGLPGYDVWLFLGNSAWQPDTRIVRYRKLWGALKFRGGEILGGSDLQESAVEACEKLKFFGALRLSGRSIATVIDVIVNERCSYVAATPKNFNIKRILDAGWSGSVAEDFSLCCHVCEESGLLFKQIGEFDDREWGFISIGSPEAMEKLLS</sequence>
<comment type="caution">
    <text evidence="1">The sequence shown here is derived from an EMBL/GenBank/DDBJ whole genome shotgun (WGS) entry which is preliminary data.</text>
</comment>
<accession>A0A7Y8AXL2</accession>
<dbReference type="Proteomes" id="UP000549134">
    <property type="component" value="Unassembled WGS sequence"/>
</dbReference>
<dbReference type="AlphaFoldDB" id="A0A7Y8AXL2"/>
<protein>
    <submittedName>
        <fullName evidence="1">Uncharacterized protein</fullName>
    </submittedName>
</protein>
<dbReference type="EMBL" id="JACAQK010000059">
    <property type="protein sequence ID" value="NWD40195.1"/>
    <property type="molecule type" value="Genomic_DNA"/>
</dbReference>
<proteinExistence type="predicted"/>
<name>A0A7Y8AXL2_PSETO</name>
<evidence type="ECO:0000313" key="2">
    <source>
        <dbReference type="Proteomes" id="UP000549134"/>
    </source>
</evidence>
<evidence type="ECO:0000313" key="1">
    <source>
        <dbReference type="EMBL" id="NWD40195.1"/>
    </source>
</evidence>
<gene>
    <name evidence="1" type="ORF">HX787_30555</name>
</gene>
<reference evidence="1 2" key="1">
    <citation type="submission" date="2020-04" db="EMBL/GenBank/DDBJ databases">
        <title>Molecular characterization of pseudomonads from Agaricus bisporus reveal novel blotch 2 pathogens in Western Europe.</title>
        <authorList>
            <person name="Taparia T."/>
            <person name="Krijger M."/>
            <person name="Haynes E."/>
            <person name="Elpinstone J.G."/>
            <person name="Noble R."/>
            <person name="Van Der Wolf J."/>
        </authorList>
    </citation>
    <scope>NUCLEOTIDE SEQUENCE [LARGE SCALE GENOMIC DNA]</scope>
    <source>
        <strain evidence="1 2">IPO3746</strain>
    </source>
</reference>
<organism evidence="1 2">
    <name type="scientific">Pseudomonas tolaasii</name>
    <dbReference type="NCBI Taxonomy" id="29442"/>
    <lineage>
        <taxon>Bacteria</taxon>
        <taxon>Pseudomonadati</taxon>
        <taxon>Pseudomonadota</taxon>
        <taxon>Gammaproteobacteria</taxon>
        <taxon>Pseudomonadales</taxon>
        <taxon>Pseudomonadaceae</taxon>
        <taxon>Pseudomonas</taxon>
    </lineage>
</organism>